<comment type="function">
    <text evidence="11">Cytochromes P450 are a group of heme-thiolate monooxygenases. In liver microsomes, this enzyme is involved in an NADPH-dependent electron transport pathway. It oxidizes a variety of structurally unrelated compounds, including steroids, fatty acids, and xenobiotics.</text>
</comment>
<dbReference type="GO" id="GO:0005506">
    <property type="term" value="F:iron ion binding"/>
    <property type="evidence" value="ECO:0007669"/>
    <property type="project" value="UniProtKB-UniRule"/>
</dbReference>
<evidence type="ECO:0000256" key="8">
    <source>
        <dbReference type="ARBA" id="ARBA00023004"/>
    </source>
</evidence>
<keyword evidence="9 11" id="KW-0503">Monooxygenase</keyword>
<evidence type="ECO:0000256" key="3">
    <source>
        <dbReference type="ARBA" id="ARBA00022617"/>
    </source>
</evidence>
<evidence type="ECO:0000256" key="10">
    <source>
        <dbReference type="ARBA" id="ARBA00023136"/>
    </source>
</evidence>
<dbReference type="GO" id="GO:0008395">
    <property type="term" value="F:steroid hydroxylase activity"/>
    <property type="evidence" value="ECO:0007669"/>
    <property type="project" value="TreeGrafter"/>
</dbReference>
<organism evidence="12 13">
    <name type="scientific">Anguilla anguilla</name>
    <name type="common">European freshwater eel</name>
    <name type="synonym">Muraena anguilla</name>
    <dbReference type="NCBI Taxonomy" id="7936"/>
    <lineage>
        <taxon>Eukaryota</taxon>
        <taxon>Metazoa</taxon>
        <taxon>Chordata</taxon>
        <taxon>Craniata</taxon>
        <taxon>Vertebrata</taxon>
        <taxon>Euteleostomi</taxon>
        <taxon>Actinopterygii</taxon>
        <taxon>Neopterygii</taxon>
        <taxon>Teleostei</taxon>
        <taxon>Anguilliformes</taxon>
        <taxon>Anguillidae</taxon>
        <taxon>Anguilla</taxon>
    </lineage>
</organism>
<dbReference type="EC" id="1.14.14.-" evidence="11"/>
<sequence length="335" mass="38469">MTMIYFPPFSAETLALLITFICLLIVYGYWPYGVFKKLGIPGPKPSPFFGSVFEYAKGLHQMDMRCFKTYGRLWGVYEGRLPLLCTVDTRMIKTVLVKECFSYFINRRDFSFNGPFDDAVSNARGEDWKQKRSLLSPLFSSGRIKEMLPLMKQHSDKLVQCLQEVANRDEAVEVREYFGAYCLDAIANVALSIDTESLSKPNDPSVVKIKKAFTLNVDNPVFLFSVLFPFLNPLLEKAGFCIFPLAELRFLISVVEKVKLDREKNVQKNRMDFLQLMIELQLAETKHGTNGNKKIKGLTHREILSSAAIFWLPVLRPLVNRLHSWRTTWPPTLES</sequence>
<accession>A0A9D3RY57</accession>
<evidence type="ECO:0000256" key="1">
    <source>
        <dbReference type="ARBA" id="ARBA00001971"/>
    </source>
</evidence>
<proteinExistence type="inferred from homology"/>
<evidence type="ECO:0000313" key="13">
    <source>
        <dbReference type="Proteomes" id="UP001044222"/>
    </source>
</evidence>
<dbReference type="Pfam" id="PF00067">
    <property type="entry name" value="p450"/>
    <property type="match status" value="1"/>
</dbReference>
<dbReference type="PRINTS" id="PR01689">
    <property type="entry name" value="EP450IICYP3A"/>
</dbReference>
<keyword evidence="3 11" id="KW-0349">Heme</keyword>
<comment type="subcellular location">
    <subcellularLocation>
        <location evidence="11">Endoplasmic reticulum membrane</location>
    </subcellularLocation>
    <subcellularLocation>
        <location evidence="11">Microsome membrane</location>
    </subcellularLocation>
</comment>
<dbReference type="PRINTS" id="PR00464">
    <property type="entry name" value="EP450II"/>
</dbReference>
<evidence type="ECO:0000313" key="12">
    <source>
        <dbReference type="EMBL" id="KAG5847573.1"/>
    </source>
</evidence>
<dbReference type="InterPro" id="IPR050705">
    <property type="entry name" value="Cytochrome_P450_3A"/>
</dbReference>
<dbReference type="Proteomes" id="UP001044222">
    <property type="component" value="Chromosome 6"/>
</dbReference>
<keyword evidence="7 11" id="KW-0560">Oxidoreductase</keyword>
<dbReference type="GO" id="GO:0016712">
    <property type="term" value="F:oxidoreductase activity, acting on paired donors, with incorporation or reduction of molecular oxygen, reduced flavin or flavoprotein as one donor, and incorporation of one atom of oxygen"/>
    <property type="evidence" value="ECO:0007669"/>
    <property type="project" value="UniProtKB-EC"/>
</dbReference>
<dbReference type="PANTHER" id="PTHR24302:SF15">
    <property type="entry name" value="FATTY-ACID PEROXYGENASE"/>
    <property type="match status" value="1"/>
</dbReference>
<evidence type="ECO:0000256" key="9">
    <source>
        <dbReference type="ARBA" id="ARBA00023033"/>
    </source>
</evidence>
<reference evidence="12" key="1">
    <citation type="submission" date="2021-01" db="EMBL/GenBank/DDBJ databases">
        <title>A chromosome-scale assembly of European eel, Anguilla anguilla.</title>
        <authorList>
            <person name="Henkel C."/>
            <person name="Jong-Raadsen S.A."/>
            <person name="Dufour S."/>
            <person name="Weltzien F.-A."/>
            <person name="Palstra A.P."/>
            <person name="Pelster B."/>
            <person name="Spaink H.P."/>
            <person name="Van Den Thillart G.E."/>
            <person name="Jansen H."/>
            <person name="Zahm M."/>
            <person name="Klopp C."/>
            <person name="Cedric C."/>
            <person name="Louis A."/>
            <person name="Berthelot C."/>
            <person name="Parey E."/>
            <person name="Roest Crollius H."/>
            <person name="Montfort J."/>
            <person name="Robinson-Rechavi M."/>
            <person name="Bucao C."/>
            <person name="Bouchez O."/>
            <person name="Gislard M."/>
            <person name="Lluch J."/>
            <person name="Milhes M."/>
            <person name="Lampietro C."/>
            <person name="Lopez Roques C."/>
            <person name="Donnadieu C."/>
            <person name="Braasch I."/>
            <person name="Desvignes T."/>
            <person name="Postlethwait J."/>
            <person name="Bobe J."/>
            <person name="Guiguen Y."/>
            <person name="Dirks R."/>
        </authorList>
    </citation>
    <scope>NUCLEOTIDE SEQUENCE</scope>
    <source>
        <strain evidence="12">Tag_6206</strain>
        <tissue evidence="12">Liver</tissue>
    </source>
</reference>
<gene>
    <name evidence="12" type="ORF">ANANG_G00127610</name>
</gene>
<evidence type="ECO:0000256" key="5">
    <source>
        <dbReference type="ARBA" id="ARBA00022824"/>
    </source>
</evidence>
<dbReference type="AlphaFoldDB" id="A0A9D3RY57"/>
<keyword evidence="6 11" id="KW-0492">Microsome</keyword>
<dbReference type="InterPro" id="IPR008072">
    <property type="entry name" value="Cyt_P450_E_CYP3A"/>
</dbReference>
<dbReference type="EMBL" id="JAFIRN010000006">
    <property type="protein sequence ID" value="KAG5847573.1"/>
    <property type="molecule type" value="Genomic_DNA"/>
</dbReference>
<comment type="similarity">
    <text evidence="2 11">Belongs to the cytochrome P450 family.</text>
</comment>
<comment type="catalytic activity">
    <reaction evidence="11">
        <text>an organic molecule + reduced [NADPH--hemoprotein reductase] + O2 = an alcohol + oxidized [NADPH--hemoprotein reductase] + H2O + H(+)</text>
        <dbReference type="Rhea" id="RHEA:17149"/>
        <dbReference type="Rhea" id="RHEA-COMP:11964"/>
        <dbReference type="Rhea" id="RHEA-COMP:11965"/>
        <dbReference type="ChEBI" id="CHEBI:15377"/>
        <dbReference type="ChEBI" id="CHEBI:15378"/>
        <dbReference type="ChEBI" id="CHEBI:15379"/>
        <dbReference type="ChEBI" id="CHEBI:30879"/>
        <dbReference type="ChEBI" id="CHEBI:57618"/>
        <dbReference type="ChEBI" id="CHEBI:58210"/>
        <dbReference type="ChEBI" id="CHEBI:142491"/>
        <dbReference type="EC" id="1.14.14.1"/>
    </reaction>
</comment>
<dbReference type="GO" id="GO:0005789">
    <property type="term" value="C:endoplasmic reticulum membrane"/>
    <property type="evidence" value="ECO:0007669"/>
    <property type="project" value="UniProtKB-SubCell"/>
</dbReference>
<keyword evidence="4 11" id="KW-0479">Metal-binding</keyword>
<dbReference type="FunFam" id="1.10.630.10:FF:000182">
    <property type="entry name" value="Cytochrome P450 3A4"/>
    <property type="match status" value="1"/>
</dbReference>
<dbReference type="InterPro" id="IPR002402">
    <property type="entry name" value="Cyt_P450_E_grp-II"/>
</dbReference>
<comment type="cofactor">
    <cofactor evidence="1 11">
        <name>heme</name>
        <dbReference type="ChEBI" id="CHEBI:30413"/>
    </cofactor>
</comment>
<protein>
    <recommendedName>
        <fullName evidence="11">Cytochrome P450 3A</fullName>
        <ecNumber evidence="11">1.14.14.-</ecNumber>
    </recommendedName>
</protein>
<dbReference type="InterPro" id="IPR036396">
    <property type="entry name" value="Cyt_P450_sf"/>
</dbReference>
<comment type="caution">
    <text evidence="12">The sequence shown here is derived from an EMBL/GenBank/DDBJ whole genome shotgun (WGS) entry which is preliminary data.</text>
</comment>
<keyword evidence="10" id="KW-0472">Membrane</keyword>
<dbReference type="PANTHER" id="PTHR24302">
    <property type="entry name" value="CYTOCHROME P450 FAMILY 3"/>
    <property type="match status" value="1"/>
</dbReference>
<evidence type="ECO:0000256" key="4">
    <source>
        <dbReference type="ARBA" id="ARBA00022723"/>
    </source>
</evidence>
<dbReference type="SUPFAM" id="SSF48264">
    <property type="entry name" value="Cytochrome P450"/>
    <property type="match status" value="1"/>
</dbReference>
<name>A0A9D3RY57_ANGAN</name>
<evidence type="ECO:0000256" key="7">
    <source>
        <dbReference type="ARBA" id="ARBA00023002"/>
    </source>
</evidence>
<evidence type="ECO:0000256" key="6">
    <source>
        <dbReference type="ARBA" id="ARBA00022848"/>
    </source>
</evidence>
<dbReference type="Gene3D" id="1.10.630.10">
    <property type="entry name" value="Cytochrome P450"/>
    <property type="match status" value="1"/>
</dbReference>
<keyword evidence="5 11" id="KW-0256">Endoplasmic reticulum</keyword>
<keyword evidence="13" id="KW-1185">Reference proteome</keyword>
<dbReference type="InterPro" id="IPR001128">
    <property type="entry name" value="Cyt_P450"/>
</dbReference>
<keyword evidence="8 11" id="KW-0408">Iron</keyword>
<dbReference type="GO" id="GO:0020037">
    <property type="term" value="F:heme binding"/>
    <property type="evidence" value="ECO:0007669"/>
    <property type="project" value="UniProtKB-UniRule"/>
</dbReference>
<evidence type="ECO:0000256" key="11">
    <source>
        <dbReference type="RuleBase" id="RU368049"/>
    </source>
</evidence>
<evidence type="ECO:0000256" key="2">
    <source>
        <dbReference type="ARBA" id="ARBA00010617"/>
    </source>
</evidence>